<gene>
    <name evidence="16" type="ORF">BDA96_10G082300</name>
</gene>
<keyword evidence="6 14" id="KW-1133">Transmembrane helix</keyword>
<dbReference type="EMBL" id="CM027689">
    <property type="protein sequence ID" value="KAG0513210.1"/>
    <property type="molecule type" value="Genomic_DNA"/>
</dbReference>
<dbReference type="AlphaFoldDB" id="A0A921Q2F1"/>
<keyword evidence="9" id="KW-0675">Receptor</keyword>
<keyword evidence="11" id="KW-1071">Ligand-gated ion channel</keyword>
<evidence type="ECO:0000256" key="2">
    <source>
        <dbReference type="ARBA" id="ARBA00008685"/>
    </source>
</evidence>
<sequence>MKLEPVFWQDPVMTSKGSDKILDPEPSLNPESKNTNARKLLVERNLGKACGDSTTKPLRIGVPLKPGFEKFVKVSDPCLYCNGTDICSSTKKQIITGYSIVVFEVAMKKLQDPPHYEYCVFDGSYDDLVCSVSSGYLDGAAGDVTITSDRINTVDFTMPYTQSGVALLVRRDRSDPIQWIFVTPLSKELWFATVGFFCFTGFVIWMIERPKNPEYQGSAMGQFSTAAYFAFSTLTFSHGEIVRSPLSRFVVVIWCFLVLVLVQSYTASLSSLLTADRLQPSVKDLNQLLKGGDSVGYQKGSFVHSLLSHRTFTSEKLKAYDSADDYAKALRNGSKNGGVSAIVDEVPYLKAFLSDSRYKDEFEIQDQIFRTPGFGFVFNSCHCQLVNNLSGAILEITEGEESSTIEKEWLGTSTADDASLTITKADYTPLPLRNFSGLFLVSGLVSSLMLLISIAKLAYARLTRVEDADAVQTASSTIPGDQQYRPLGNTTDNISVLIDHPHPEATNGDHQGGHKSSRSVGCADCGASASAVHDDSVPAQSLKTIEMNIV</sequence>
<dbReference type="SUPFAM" id="SSF81324">
    <property type="entry name" value="Voltage-gated potassium channels"/>
    <property type="match status" value="1"/>
</dbReference>
<comment type="caution">
    <text evidence="16">The sequence shown here is derived from an EMBL/GenBank/DDBJ whole genome shotgun (WGS) entry which is preliminary data.</text>
</comment>
<evidence type="ECO:0000256" key="1">
    <source>
        <dbReference type="ARBA" id="ARBA00004141"/>
    </source>
</evidence>
<proteinExistence type="inferred from homology"/>
<feature type="transmembrane region" description="Helical" evidence="14">
    <location>
        <begin position="189"/>
        <end position="207"/>
    </location>
</feature>
<evidence type="ECO:0000256" key="10">
    <source>
        <dbReference type="ARBA" id="ARBA00023180"/>
    </source>
</evidence>
<protein>
    <recommendedName>
        <fullName evidence="15">Ionotropic glutamate receptor C-terminal domain-containing protein</fullName>
    </recommendedName>
</protein>
<evidence type="ECO:0000256" key="8">
    <source>
        <dbReference type="ARBA" id="ARBA00023136"/>
    </source>
</evidence>
<comment type="similarity">
    <text evidence="2">Belongs to the glutamate-gated ion channel (TC 1.A.10.1) family.</text>
</comment>
<accession>A0A921Q2F1</accession>
<dbReference type="PANTHER" id="PTHR18966">
    <property type="entry name" value="IONOTROPIC GLUTAMATE RECEPTOR"/>
    <property type="match status" value="1"/>
</dbReference>
<keyword evidence="12" id="KW-0407">Ion channel</keyword>
<evidence type="ECO:0000256" key="14">
    <source>
        <dbReference type="SAM" id="Phobius"/>
    </source>
</evidence>
<keyword evidence="4 14" id="KW-0812">Transmembrane</keyword>
<feature type="region of interest" description="Disordered" evidence="13">
    <location>
        <begin position="500"/>
        <end position="519"/>
    </location>
</feature>
<keyword evidence="7" id="KW-0406">Ion transport</keyword>
<evidence type="ECO:0000256" key="11">
    <source>
        <dbReference type="ARBA" id="ARBA00023286"/>
    </source>
</evidence>
<dbReference type="Gramene" id="EER87991">
    <property type="protein sequence ID" value="EER87991"/>
    <property type="gene ID" value="SORBI_3010G068800"/>
</dbReference>
<dbReference type="SMART" id="SM00079">
    <property type="entry name" value="PBPe"/>
    <property type="match status" value="1"/>
</dbReference>
<dbReference type="InterPro" id="IPR015683">
    <property type="entry name" value="Ionotropic_Glu_rcpt"/>
</dbReference>
<evidence type="ECO:0000256" key="13">
    <source>
        <dbReference type="SAM" id="MobiDB-lite"/>
    </source>
</evidence>
<dbReference type="GO" id="GO:0015276">
    <property type="term" value="F:ligand-gated monoatomic ion channel activity"/>
    <property type="evidence" value="ECO:0007669"/>
    <property type="project" value="InterPro"/>
</dbReference>
<keyword evidence="3" id="KW-0813">Transport</keyword>
<dbReference type="Gene3D" id="3.40.190.10">
    <property type="entry name" value="Periplasmic binding protein-like II"/>
    <property type="match status" value="1"/>
</dbReference>
<dbReference type="GO" id="GO:0016020">
    <property type="term" value="C:membrane"/>
    <property type="evidence" value="ECO:0007669"/>
    <property type="project" value="UniProtKB-SubCell"/>
</dbReference>
<evidence type="ECO:0000256" key="12">
    <source>
        <dbReference type="ARBA" id="ARBA00023303"/>
    </source>
</evidence>
<dbReference type="Pfam" id="PF00060">
    <property type="entry name" value="Lig_chan"/>
    <property type="match status" value="1"/>
</dbReference>
<evidence type="ECO:0000256" key="4">
    <source>
        <dbReference type="ARBA" id="ARBA00022692"/>
    </source>
</evidence>
<feature type="domain" description="Ionotropic glutamate receptor C-terminal" evidence="15">
    <location>
        <begin position="71"/>
        <end position="412"/>
    </location>
</feature>
<evidence type="ECO:0000259" key="15">
    <source>
        <dbReference type="SMART" id="SM00079"/>
    </source>
</evidence>
<keyword evidence="10" id="KW-0325">Glycoprotein</keyword>
<dbReference type="FunFam" id="1.10.287.70:FF:000037">
    <property type="entry name" value="Glutamate receptor"/>
    <property type="match status" value="1"/>
</dbReference>
<comment type="subcellular location">
    <subcellularLocation>
        <location evidence="1">Membrane</location>
        <topology evidence="1">Multi-pass membrane protein</topology>
    </subcellularLocation>
</comment>
<evidence type="ECO:0000313" key="17">
    <source>
        <dbReference type="Proteomes" id="UP000807115"/>
    </source>
</evidence>
<dbReference type="InterPro" id="IPR001320">
    <property type="entry name" value="Iontro_rcpt_C"/>
</dbReference>
<dbReference type="Proteomes" id="UP000807115">
    <property type="component" value="Chromosome 10"/>
</dbReference>
<evidence type="ECO:0000256" key="9">
    <source>
        <dbReference type="ARBA" id="ARBA00023170"/>
    </source>
</evidence>
<keyword evidence="8 14" id="KW-0472">Membrane</keyword>
<dbReference type="Gene3D" id="1.10.287.70">
    <property type="match status" value="1"/>
</dbReference>
<reference evidence="16" key="2">
    <citation type="submission" date="2020-10" db="EMBL/GenBank/DDBJ databases">
        <authorList>
            <person name="Cooper E.A."/>
            <person name="Brenton Z.W."/>
            <person name="Flinn B.S."/>
            <person name="Jenkins J."/>
            <person name="Shu S."/>
            <person name="Flowers D."/>
            <person name="Luo F."/>
            <person name="Wang Y."/>
            <person name="Xia P."/>
            <person name="Barry K."/>
            <person name="Daum C."/>
            <person name="Lipzen A."/>
            <person name="Yoshinaga Y."/>
            <person name="Schmutz J."/>
            <person name="Saski C."/>
            <person name="Vermerris W."/>
            <person name="Kresovich S."/>
        </authorList>
    </citation>
    <scope>NUCLEOTIDE SEQUENCE</scope>
</reference>
<name>A0A921Q2F1_SORBI</name>
<evidence type="ECO:0000256" key="7">
    <source>
        <dbReference type="ARBA" id="ARBA00023065"/>
    </source>
</evidence>
<evidence type="ECO:0000256" key="5">
    <source>
        <dbReference type="ARBA" id="ARBA00022729"/>
    </source>
</evidence>
<evidence type="ECO:0000256" key="6">
    <source>
        <dbReference type="ARBA" id="ARBA00022989"/>
    </source>
</evidence>
<dbReference type="OMA" id="PIFVDEC"/>
<evidence type="ECO:0000256" key="3">
    <source>
        <dbReference type="ARBA" id="ARBA00022448"/>
    </source>
</evidence>
<feature type="transmembrane region" description="Helical" evidence="14">
    <location>
        <begin position="219"/>
        <end position="237"/>
    </location>
</feature>
<feature type="transmembrane region" description="Helical" evidence="14">
    <location>
        <begin position="249"/>
        <end position="267"/>
    </location>
</feature>
<organism evidence="16 17">
    <name type="scientific">Sorghum bicolor</name>
    <name type="common">Sorghum</name>
    <name type="synonym">Sorghum vulgare</name>
    <dbReference type="NCBI Taxonomy" id="4558"/>
    <lineage>
        <taxon>Eukaryota</taxon>
        <taxon>Viridiplantae</taxon>
        <taxon>Streptophyta</taxon>
        <taxon>Embryophyta</taxon>
        <taxon>Tracheophyta</taxon>
        <taxon>Spermatophyta</taxon>
        <taxon>Magnoliopsida</taxon>
        <taxon>Liliopsida</taxon>
        <taxon>Poales</taxon>
        <taxon>Poaceae</taxon>
        <taxon>PACMAD clade</taxon>
        <taxon>Panicoideae</taxon>
        <taxon>Andropogonodae</taxon>
        <taxon>Andropogoneae</taxon>
        <taxon>Sorghinae</taxon>
        <taxon>Sorghum</taxon>
    </lineage>
</organism>
<dbReference type="SUPFAM" id="SSF53850">
    <property type="entry name" value="Periplasmic binding protein-like II"/>
    <property type="match status" value="1"/>
</dbReference>
<feature type="transmembrane region" description="Helical" evidence="14">
    <location>
        <begin position="435"/>
        <end position="455"/>
    </location>
</feature>
<reference evidence="16" key="1">
    <citation type="journal article" date="2019" name="BMC Genomics">
        <title>A new reference genome for Sorghum bicolor reveals high levels of sequence similarity between sweet and grain genotypes: implications for the genetics of sugar metabolism.</title>
        <authorList>
            <person name="Cooper E.A."/>
            <person name="Brenton Z.W."/>
            <person name="Flinn B.S."/>
            <person name="Jenkins J."/>
            <person name="Shu S."/>
            <person name="Flowers D."/>
            <person name="Luo F."/>
            <person name="Wang Y."/>
            <person name="Xia P."/>
            <person name="Barry K."/>
            <person name="Daum C."/>
            <person name="Lipzen A."/>
            <person name="Yoshinaga Y."/>
            <person name="Schmutz J."/>
            <person name="Saski C."/>
            <person name="Vermerris W."/>
            <person name="Kresovich S."/>
        </authorList>
    </citation>
    <scope>NUCLEOTIDE SEQUENCE</scope>
</reference>
<keyword evidence="5" id="KW-0732">Signal</keyword>
<dbReference type="OrthoDB" id="5984008at2759"/>
<evidence type="ECO:0000313" key="16">
    <source>
        <dbReference type="EMBL" id="KAG0513210.1"/>
    </source>
</evidence>